<evidence type="ECO:0000313" key="2">
    <source>
        <dbReference type="Proteomes" id="UP000309061"/>
    </source>
</evidence>
<dbReference type="AlphaFoldDB" id="A0A6B8KIH9"/>
<sequence length="149" mass="14896">MASGSPGFKASSASLRLCAAAWISSSAAASAERSRADAPASAQTILRPCASSSQKSGIGPRRASHFAIAALSAAVRGFGASSGIATVRSSRTMIGGAPIAASSSMTAQAGRRRAQKGPCAAPPLAARARVAVMAKAPMTGLRDCRYCRS</sequence>
<protein>
    <submittedName>
        <fullName evidence="1">Uncharacterized protein</fullName>
    </submittedName>
</protein>
<accession>A0A6B8KIH9</accession>
<dbReference type="Proteomes" id="UP000309061">
    <property type="component" value="Chromosome"/>
</dbReference>
<gene>
    <name evidence="1" type="ORF">H2LOC_011895</name>
</gene>
<keyword evidence="2" id="KW-1185">Reference proteome</keyword>
<proteinExistence type="predicted"/>
<reference evidence="1 2" key="1">
    <citation type="submission" date="2019-11" db="EMBL/GenBank/DDBJ databases">
        <title>The genome sequence of Methylocystis heyeri.</title>
        <authorList>
            <person name="Oshkin I.Y."/>
            <person name="Miroshnikov K."/>
            <person name="Dedysh S.N."/>
        </authorList>
    </citation>
    <scope>NUCLEOTIDE SEQUENCE [LARGE SCALE GENOMIC DNA]</scope>
    <source>
        <strain evidence="1 2">H2</strain>
    </source>
</reference>
<name>A0A6B8KIH9_9HYPH</name>
<dbReference type="RefSeq" id="WP_136496592.1">
    <property type="nucleotide sequence ID" value="NZ_CP046052.1"/>
</dbReference>
<dbReference type="KEGG" id="mhey:H2LOC_011895"/>
<organism evidence="1 2">
    <name type="scientific">Methylocystis heyeri</name>
    <dbReference type="NCBI Taxonomy" id="391905"/>
    <lineage>
        <taxon>Bacteria</taxon>
        <taxon>Pseudomonadati</taxon>
        <taxon>Pseudomonadota</taxon>
        <taxon>Alphaproteobacteria</taxon>
        <taxon>Hyphomicrobiales</taxon>
        <taxon>Methylocystaceae</taxon>
        <taxon>Methylocystis</taxon>
    </lineage>
</organism>
<dbReference type="EMBL" id="CP046052">
    <property type="protein sequence ID" value="QGM46343.1"/>
    <property type="molecule type" value="Genomic_DNA"/>
</dbReference>
<evidence type="ECO:0000313" key="1">
    <source>
        <dbReference type="EMBL" id="QGM46343.1"/>
    </source>
</evidence>